<dbReference type="AlphaFoldDB" id="A0A9N8ZLT3"/>
<evidence type="ECO:0000313" key="1">
    <source>
        <dbReference type="EMBL" id="CAG8500172.1"/>
    </source>
</evidence>
<name>A0A9N8ZLT3_9GLOM</name>
<sequence length="115" mass="13470">MDWLHSFHNWSKLVNSQDLTTQMKNYLKNDPLEDSKTKDFGSYENHLTIYNDILKVESNNAKALYKEYEKAIEEFATLNGFKPKLVVDKLEQAEAFYNRGLLYQKLASQVKSQSK</sequence>
<comment type="caution">
    <text evidence="1">The sequence shown here is derived from an EMBL/GenBank/DDBJ whole genome shotgun (WGS) entry which is preliminary data.</text>
</comment>
<reference evidence="1" key="1">
    <citation type="submission" date="2021-06" db="EMBL/GenBank/DDBJ databases">
        <authorList>
            <person name="Kallberg Y."/>
            <person name="Tangrot J."/>
            <person name="Rosling A."/>
        </authorList>
    </citation>
    <scope>NUCLEOTIDE SEQUENCE</scope>
    <source>
        <strain evidence="1">MA453B</strain>
    </source>
</reference>
<keyword evidence="2" id="KW-1185">Reference proteome</keyword>
<accession>A0A9N8ZLT3</accession>
<dbReference type="OrthoDB" id="1926212at2759"/>
<proteinExistence type="predicted"/>
<organism evidence="1 2">
    <name type="scientific">Dentiscutata erythropus</name>
    <dbReference type="NCBI Taxonomy" id="1348616"/>
    <lineage>
        <taxon>Eukaryota</taxon>
        <taxon>Fungi</taxon>
        <taxon>Fungi incertae sedis</taxon>
        <taxon>Mucoromycota</taxon>
        <taxon>Glomeromycotina</taxon>
        <taxon>Glomeromycetes</taxon>
        <taxon>Diversisporales</taxon>
        <taxon>Gigasporaceae</taxon>
        <taxon>Dentiscutata</taxon>
    </lineage>
</organism>
<dbReference type="Proteomes" id="UP000789405">
    <property type="component" value="Unassembled WGS sequence"/>
</dbReference>
<gene>
    <name evidence="1" type="ORF">DERYTH_LOCUS2859</name>
</gene>
<evidence type="ECO:0000313" key="2">
    <source>
        <dbReference type="Proteomes" id="UP000789405"/>
    </source>
</evidence>
<dbReference type="EMBL" id="CAJVPY010000948">
    <property type="protein sequence ID" value="CAG8500172.1"/>
    <property type="molecule type" value="Genomic_DNA"/>
</dbReference>
<protein>
    <submittedName>
        <fullName evidence="1">18708_t:CDS:1</fullName>
    </submittedName>
</protein>